<keyword evidence="2" id="KW-1185">Reference proteome</keyword>
<reference evidence="1 2" key="1">
    <citation type="journal article" date="2006" name="Proc. Natl. Acad. Sci. U.S.A.">
        <title>Burkholderia xenovorans LB400 harbors a multi-replicon, 9.73-Mbp genome shaped for versatility.</title>
        <authorList>
            <person name="Chain P.S."/>
            <person name="Denef V.J."/>
            <person name="Konstantinidis K.T."/>
            <person name="Vergez L.M."/>
            <person name="Agullo L."/>
            <person name="Reyes V.L."/>
            <person name="Hauser L."/>
            <person name="Cordova M."/>
            <person name="Gomez L."/>
            <person name="Gonzalez M."/>
            <person name="Land M."/>
            <person name="Lao V."/>
            <person name="Larimer F."/>
            <person name="LiPuma J.J."/>
            <person name="Mahenthiralingam E."/>
            <person name="Malfatti S.A."/>
            <person name="Marx C.J."/>
            <person name="Parnell J.J."/>
            <person name="Ramette A."/>
            <person name="Richardson P."/>
            <person name="Seeger M."/>
            <person name="Smith D."/>
            <person name="Spilker T."/>
            <person name="Sul W.J."/>
            <person name="Tsoi T.V."/>
            <person name="Ulrich L.E."/>
            <person name="Zhulin I.B."/>
            <person name="Tiedje J.M."/>
        </authorList>
    </citation>
    <scope>NUCLEOTIDE SEQUENCE [LARGE SCALE GENOMIC DNA]</scope>
    <source>
        <strain evidence="1 2">LB400</strain>
    </source>
</reference>
<proteinExistence type="predicted"/>
<protein>
    <submittedName>
        <fullName evidence="1">Uncharacterized protein</fullName>
    </submittedName>
</protein>
<evidence type="ECO:0000313" key="1">
    <source>
        <dbReference type="EMBL" id="ABE31152.1"/>
    </source>
</evidence>
<dbReference type="KEGG" id="bxe:Bxe_A1807"/>
<dbReference type="Proteomes" id="UP000001817">
    <property type="component" value="Chromosome 1"/>
</dbReference>
<organism evidence="1 2">
    <name type="scientific">Paraburkholderia xenovorans (strain LB400)</name>
    <dbReference type="NCBI Taxonomy" id="266265"/>
    <lineage>
        <taxon>Bacteria</taxon>
        <taxon>Pseudomonadati</taxon>
        <taxon>Pseudomonadota</taxon>
        <taxon>Betaproteobacteria</taxon>
        <taxon>Burkholderiales</taxon>
        <taxon>Burkholderiaceae</taxon>
        <taxon>Paraburkholderia</taxon>
    </lineage>
</organism>
<sequence length="195" mass="21904">MEGAMSDGPFRNAALSSRWKVYGQKLVSDATNAEERMAQACHSMIGDVDMKVFQPLLGELHAHARRPQMDLDPVASIETIFDSHPILPLADFLRRHLVANLRDQISPEKALDRALESTTKEWIGTTKNRLDEQCIRARDLGDMKLEDYRKGLERNHETFSSIKVEELCAALASGNKRAFSEALQKKLGVDEGPEE</sequence>
<name>Q13XN7_PARXL</name>
<evidence type="ECO:0000313" key="2">
    <source>
        <dbReference type="Proteomes" id="UP000001817"/>
    </source>
</evidence>
<dbReference type="EMBL" id="CP000270">
    <property type="protein sequence ID" value="ABE31152.1"/>
    <property type="molecule type" value="Genomic_DNA"/>
</dbReference>
<dbReference type="AlphaFoldDB" id="Q13XN7"/>
<gene>
    <name evidence="1" type="ORF">Bxe_A1807</name>
</gene>
<dbReference type="STRING" id="266265.Bxe_A1807"/>
<accession>Q13XN7</accession>